<dbReference type="GO" id="GO:0000932">
    <property type="term" value="C:P-body"/>
    <property type="evidence" value="ECO:0007669"/>
    <property type="project" value="TreeGrafter"/>
</dbReference>
<dbReference type="SUPFAM" id="SSF50249">
    <property type="entry name" value="Nucleic acid-binding proteins"/>
    <property type="match status" value="1"/>
</dbReference>
<dbReference type="InterPro" id="IPR001900">
    <property type="entry name" value="RNase_II/R"/>
</dbReference>
<dbReference type="EMBL" id="FOHB01000003">
    <property type="protein sequence ID" value="SES17230.1"/>
    <property type="molecule type" value="Genomic_DNA"/>
</dbReference>
<dbReference type="Pfam" id="PF18614">
    <property type="entry name" value="RNase_II_C_S1"/>
    <property type="match status" value="1"/>
</dbReference>
<evidence type="ECO:0000313" key="3">
    <source>
        <dbReference type="Proteomes" id="UP000199019"/>
    </source>
</evidence>
<dbReference type="GO" id="GO:0006402">
    <property type="term" value="P:mRNA catabolic process"/>
    <property type="evidence" value="ECO:0007669"/>
    <property type="project" value="TreeGrafter"/>
</dbReference>
<dbReference type="Pfam" id="PF00773">
    <property type="entry name" value="RNB"/>
    <property type="match status" value="1"/>
</dbReference>
<dbReference type="STRING" id="587636.SAMN05216199_2322"/>
<dbReference type="AlphaFoldDB" id="A0A1H9V5V8"/>
<dbReference type="PANTHER" id="PTHR23355:SF42">
    <property type="entry name" value="RIBONUCLEASE II, CHLOROPLASTIC_MITOCHONDRIAL"/>
    <property type="match status" value="1"/>
</dbReference>
<dbReference type="Proteomes" id="UP000199019">
    <property type="component" value="Unassembled WGS sequence"/>
</dbReference>
<dbReference type="InterPro" id="IPR040596">
    <property type="entry name" value="RNase_II_C_S1"/>
</dbReference>
<keyword evidence="3" id="KW-1185">Reference proteome</keyword>
<organism evidence="2 3">
    <name type="scientific">Pedococcus cremeus</name>
    <dbReference type="NCBI Taxonomy" id="587636"/>
    <lineage>
        <taxon>Bacteria</taxon>
        <taxon>Bacillati</taxon>
        <taxon>Actinomycetota</taxon>
        <taxon>Actinomycetes</taxon>
        <taxon>Micrococcales</taxon>
        <taxon>Intrasporangiaceae</taxon>
        <taxon>Pedococcus</taxon>
    </lineage>
</organism>
<proteinExistence type="predicted"/>
<dbReference type="GO" id="GO:0003723">
    <property type="term" value="F:RNA binding"/>
    <property type="evidence" value="ECO:0007669"/>
    <property type="project" value="InterPro"/>
</dbReference>
<reference evidence="3" key="1">
    <citation type="submission" date="2016-10" db="EMBL/GenBank/DDBJ databases">
        <authorList>
            <person name="Varghese N."/>
            <person name="Submissions S."/>
        </authorList>
    </citation>
    <scope>NUCLEOTIDE SEQUENCE [LARGE SCALE GENOMIC DNA]</scope>
    <source>
        <strain evidence="3">CGMCC 1.6963</strain>
    </source>
</reference>
<protein>
    <submittedName>
        <fullName evidence="2">RNB domain-containing protein</fullName>
    </submittedName>
</protein>
<accession>A0A1H9V5V8</accession>
<dbReference type="PANTHER" id="PTHR23355">
    <property type="entry name" value="RIBONUCLEASE"/>
    <property type="match status" value="1"/>
</dbReference>
<gene>
    <name evidence="2" type="ORF">SAMN05216199_2322</name>
</gene>
<dbReference type="InterPro" id="IPR050180">
    <property type="entry name" value="RNR_Ribonuclease"/>
</dbReference>
<dbReference type="RefSeq" id="WP_091758203.1">
    <property type="nucleotide sequence ID" value="NZ_FOHB01000003.1"/>
</dbReference>
<sequence>MPKRTIHLASPVSETTTAQAAQLRARFDAVRAEQDVPTGFPPEVLEEAGRAAADVALPDRDETSVAFRTLDPPGSMDLDQALHLERDGDGYRVRYAIADVPAFVAPGGAVDAEARRRGQTVYAPDQRTPLHPPELSEGAASLLPGQVCPAFVWDLRLGPDGATTSVEVYRARVRSTARHDYEEVQRAVDDGGADEVFVLLREVGEKRLELERRRGGASLPMPEQEVSEDGGEHYRLHFRPALPAEDWNAQLSLMTGMAAAELMLKGGVGILRTMPGPDQKAVERFRREARALGVEWPQDQPYGELLRSLDRDDPRQLALIHEATSLFRGAGYTPFDGAAPASPEHAAVAAPYAHVTAPLRRLVDRFGLVVCEALCAGTEVPAWAREALPSLPEAMQASDRVAGAVERGCADAVEAAVLQHRVGEVFDAVVVDERNASGVLLQLQEPAVVAAAEGAAELGSTVRARLVKAEISTSTVVFSLEG</sequence>
<dbReference type="SMART" id="SM00955">
    <property type="entry name" value="RNB"/>
    <property type="match status" value="1"/>
</dbReference>
<name>A0A1H9V5V8_9MICO</name>
<feature type="domain" description="RNB" evidence="1">
    <location>
        <begin position="59"/>
        <end position="377"/>
    </location>
</feature>
<evidence type="ECO:0000313" key="2">
    <source>
        <dbReference type="EMBL" id="SES17230.1"/>
    </source>
</evidence>
<dbReference type="OrthoDB" id="5800376at2"/>
<evidence type="ECO:0000259" key="1">
    <source>
        <dbReference type="SMART" id="SM00955"/>
    </source>
</evidence>
<dbReference type="InterPro" id="IPR012340">
    <property type="entry name" value="NA-bd_OB-fold"/>
</dbReference>
<dbReference type="GO" id="GO:0000175">
    <property type="term" value="F:3'-5'-RNA exonuclease activity"/>
    <property type="evidence" value="ECO:0007669"/>
    <property type="project" value="TreeGrafter"/>
</dbReference>